<evidence type="ECO:0000313" key="2">
    <source>
        <dbReference type="Proteomes" id="UP000006426"/>
    </source>
</evidence>
<gene>
    <name evidence="1" type="ORF">PLA107_030370</name>
</gene>
<evidence type="ECO:0000313" key="1">
    <source>
        <dbReference type="EMBL" id="AXH59534.1"/>
    </source>
</evidence>
<dbReference type="AlphaFoldDB" id="A0AAD0PVP1"/>
<dbReference type="Proteomes" id="UP000006426">
    <property type="component" value="Plasmid pmppla107"/>
</dbReference>
<reference evidence="1 2" key="1">
    <citation type="journal article" date="2011" name="PLoS Pathog.">
        <title>Dynamic evolution of pathogenicity revealed by sequencing and comparative genomics of 19 Pseudomonas syringae isolates.</title>
        <authorList>
            <person name="Baltrus D.A."/>
            <person name="Nishimura M.T."/>
            <person name="Romanchuk A."/>
            <person name="Chang J.H."/>
            <person name="Mukhtar M.S."/>
            <person name="Cherkis K."/>
            <person name="Roach J."/>
            <person name="Grant S.R."/>
            <person name="Jones C.D."/>
            <person name="Dangl J.L."/>
        </authorList>
    </citation>
    <scope>NUCLEOTIDE SEQUENCE [LARGE SCALE GENOMIC DNA]</scope>
    <source>
        <strain evidence="1 2">M301315</strain>
    </source>
</reference>
<organism evidence="1 2">
    <name type="scientific">Pseudomonas amygdali pv. lachrymans str. M301315</name>
    <dbReference type="NCBI Taxonomy" id="629260"/>
    <lineage>
        <taxon>Bacteria</taxon>
        <taxon>Pseudomonadati</taxon>
        <taxon>Pseudomonadota</taxon>
        <taxon>Gammaproteobacteria</taxon>
        <taxon>Pseudomonadales</taxon>
        <taxon>Pseudomonadaceae</taxon>
        <taxon>Pseudomonas</taxon>
        <taxon>Pseudomonas amygdali</taxon>
    </lineage>
</organism>
<dbReference type="EMBL" id="CP031226">
    <property type="protein sequence ID" value="AXH59534.1"/>
    <property type="molecule type" value="Genomic_DNA"/>
</dbReference>
<accession>A0AAD0PVP1</accession>
<proteinExistence type="predicted"/>
<sequence>MSVSAKKIEVMAEEWIAGDASTRTKIQQTLRGSTGLNQLLDRIGAKLEEAKAQPAPQALTA</sequence>
<dbReference type="GeneID" id="39474780"/>
<protein>
    <submittedName>
        <fullName evidence="1">Uncharacterized protein</fullName>
    </submittedName>
</protein>
<dbReference type="RefSeq" id="WP_005742261.1">
    <property type="nucleotide sequence ID" value="NZ_CP031226.1"/>
</dbReference>
<keyword evidence="1" id="KW-0614">Plasmid</keyword>
<geneLocation type="plasmid" evidence="2">
    <name>pmppla107</name>
</geneLocation>
<name>A0AAD0PVP1_PSEAV</name>